<dbReference type="RefSeq" id="WP_107725525.1">
    <property type="nucleotide sequence ID" value="NZ_PZZP01000001.1"/>
</dbReference>
<organism evidence="1 2">
    <name type="scientific">Desmospora activa DSM 45169</name>
    <dbReference type="NCBI Taxonomy" id="1121389"/>
    <lineage>
        <taxon>Bacteria</taxon>
        <taxon>Bacillati</taxon>
        <taxon>Bacillota</taxon>
        <taxon>Bacilli</taxon>
        <taxon>Bacillales</taxon>
        <taxon>Thermoactinomycetaceae</taxon>
        <taxon>Desmospora</taxon>
    </lineage>
</organism>
<accession>A0A2T4ZA40</accession>
<evidence type="ECO:0000313" key="2">
    <source>
        <dbReference type="Proteomes" id="UP000241639"/>
    </source>
</evidence>
<protein>
    <submittedName>
        <fullName evidence="1">Uncharacterized protein</fullName>
    </submittedName>
</protein>
<dbReference type="AlphaFoldDB" id="A0A2T4ZA40"/>
<sequence length="81" mass="9197">MTQEQGFPDYAPVPDFPTHDGFGPSFYTQQANPYSPYGYAAYGNPGGPQTSLFPFFGFPFFRPFPFFPPFGGPFFGRPFFW</sequence>
<gene>
    <name evidence="1" type="ORF">C8J48_1356</name>
</gene>
<proteinExistence type="predicted"/>
<dbReference type="Proteomes" id="UP000241639">
    <property type="component" value="Unassembled WGS sequence"/>
</dbReference>
<keyword evidence="2" id="KW-1185">Reference proteome</keyword>
<evidence type="ECO:0000313" key="1">
    <source>
        <dbReference type="EMBL" id="PTM58766.1"/>
    </source>
</evidence>
<reference evidence="1 2" key="1">
    <citation type="submission" date="2018-04" db="EMBL/GenBank/DDBJ databases">
        <title>Genomic Encyclopedia of Archaeal and Bacterial Type Strains, Phase II (KMG-II): from individual species to whole genera.</title>
        <authorList>
            <person name="Goeker M."/>
        </authorList>
    </citation>
    <scope>NUCLEOTIDE SEQUENCE [LARGE SCALE GENOMIC DNA]</scope>
    <source>
        <strain evidence="1 2">DSM 45169</strain>
    </source>
</reference>
<name>A0A2T4ZA40_9BACL</name>
<dbReference type="EMBL" id="PZZP01000001">
    <property type="protein sequence ID" value="PTM58766.1"/>
    <property type="molecule type" value="Genomic_DNA"/>
</dbReference>
<comment type="caution">
    <text evidence="1">The sequence shown here is derived from an EMBL/GenBank/DDBJ whole genome shotgun (WGS) entry which is preliminary data.</text>
</comment>